<name>A0A2T4BPG9_TRILO</name>
<keyword evidence="3" id="KW-1185">Reference proteome</keyword>
<evidence type="ECO:0000313" key="3">
    <source>
        <dbReference type="Proteomes" id="UP000240760"/>
    </source>
</evidence>
<protein>
    <submittedName>
        <fullName evidence="2">Uncharacterized protein</fullName>
    </submittedName>
</protein>
<dbReference type="EMBL" id="KZ679151">
    <property type="protein sequence ID" value="PTB71217.1"/>
    <property type="molecule type" value="Genomic_DNA"/>
</dbReference>
<reference evidence="2 3" key="1">
    <citation type="submission" date="2016-07" db="EMBL/GenBank/DDBJ databases">
        <title>Multiple horizontal gene transfer events from other fungi enriched the ability of initially mycotrophic Trichoderma (Ascomycota) to feed on dead plant biomass.</title>
        <authorList>
            <consortium name="DOE Joint Genome Institute"/>
            <person name="Aerts A."/>
            <person name="Atanasova L."/>
            <person name="Chenthamara K."/>
            <person name="Zhang J."/>
            <person name="Grujic M."/>
            <person name="Henrissat B."/>
            <person name="Kuo A."/>
            <person name="Salamov A."/>
            <person name="Lipzen A."/>
            <person name="Labutti K."/>
            <person name="Barry K."/>
            <person name="Miao Y."/>
            <person name="Rahimi M.J."/>
            <person name="Shen Q."/>
            <person name="Grigoriev I.V."/>
            <person name="Kubicek C.P."/>
            <person name="Druzhinina I.S."/>
        </authorList>
    </citation>
    <scope>NUCLEOTIDE SEQUENCE [LARGE SCALE GENOMIC DNA]</scope>
    <source>
        <strain evidence="2 3">ATCC 18648</strain>
    </source>
</reference>
<gene>
    <name evidence="2" type="ORF">M440DRAFT_221584</name>
</gene>
<feature type="region of interest" description="Disordered" evidence="1">
    <location>
        <begin position="43"/>
        <end position="71"/>
    </location>
</feature>
<organism evidence="2 3">
    <name type="scientific">Trichoderma longibrachiatum ATCC 18648</name>
    <dbReference type="NCBI Taxonomy" id="983965"/>
    <lineage>
        <taxon>Eukaryota</taxon>
        <taxon>Fungi</taxon>
        <taxon>Dikarya</taxon>
        <taxon>Ascomycota</taxon>
        <taxon>Pezizomycotina</taxon>
        <taxon>Sordariomycetes</taxon>
        <taxon>Hypocreomycetidae</taxon>
        <taxon>Hypocreales</taxon>
        <taxon>Hypocreaceae</taxon>
        <taxon>Trichoderma</taxon>
    </lineage>
</organism>
<proteinExistence type="predicted"/>
<dbReference type="AlphaFoldDB" id="A0A2T4BPG9"/>
<dbReference type="Proteomes" id="UP000240760">
    <property type="component" value="Unassembled WGS sequence"/>
</dbReference>
<sequence>MIYACDEDDDLNAMHNTSCLFPYLENKSKQFTASPSIPVCLPHPPKVQLEPPTHHPKSSESKAGLEPSAPCSFIPPWSPFSRHGGLAAEMDEATEQRS</sequence>
<accession>A0A2T4BPG9</accession>
<evidence type="ECO:0000256" key="1">
    <source>
        <dbReference type="SAM" id="MobiDB-lite"/>
    </source>
</evidence>
<evidence type="ECO:0000313" key="2">
    <source>
        <dbReference type="EMBL" id="PTB71217.1"/>
    </source>
</evidence>